<reference evidence="1" key="1">
    <citation type="submission" date="2023-02" db="EMBL/GenBank/DDBJ databases">
        <title>Nocardiopsis ansamitocini NBRC 112285.</title>
        <authorList>
            <person name="Ichikawa N."/>
            <person name="Sato H."/>
            <person name="Tonouchi N."/>
        </authorList>
    </citation>
    <scope>NUCLEOTIDE SEQUENCE</scope>
    <source>
        <strain evidence="1">NBRC 112285</strain>
    </source>
</reference>
<dbReference type="Proteomes" id="UP001165092">
    <property type="component" value="Unassembled WGS sequence"/>
</dbReference>
<accession>A0A9W6P1W5</accession>
<protein>
    <submittedName>
        <fullName evidence="1">Uncharacterized protein</fullName>
    </submittedName>
</protein>
<evidence type="ECO:0000313" key="2">
    <source>
        <dbReference type="Proteomes" id="UP001165092"/>
    </source>
</evidence>
<dbReference type="RefSeq" id="WP_285756571.1">
    <property type="nucleotide sequence ID" value="NZ_BSQG01000001.1"/>
</dbReference>
<proteinExistence type="predicted"/>
<dbReference type="SUPFAM" id="SSF56524">
    <property type="entry name" value="Oxidoreductase molybdopterin-binding domain"/>
    <property type="match status" value="1"/>
</dbReference>
<name>A0A9W6P1W5_9ACTN</name>
<dbReference type="EMBL" id="BSQG01000001">
    <property type="protein sequence ID" value="GLU45675.1"/>
    <property type="molecule type" value="Genomic_DNA"/>
</dbReference>
<dbReference type="InterPro" id="IPR036374">
    <property type="entry name" value="OxRdtase_Mopterin-bd_sf"/>
</dbReference>
<sequence length="161" mass="16662">MDPAPGIGTAVHHPVPAAPPLRVIGGAVPVLLGVDHLRAWEQRAVVTTYSCATNGPRRMHCVGPLLYDVLGSHVFAAHATRKARAHHLVTVVGRDGHLAVLSWAEIDPDFTGAPALLATAVDHHPLDALGPQLVVPADACGARHISAITELRVTAAAVGPG</sequence>
<evidence type="ECO:0000313" key="1">
    <source>
        <dbReference type="EMBL" id="GLU45675.1"/>
    </source>
</evidence>
<dbReference type="AlphaFoldDB" id="A0A9W6P1W5"/>
<keyword evidence="2" id="KW-1185">Reference proteome</keyword>
<organism evidence="1 2">
    <name type="scientific">Nocardiopsis ansamitocini</name>
    <dbReference type="NCBI Taxonomy" id="1670832"/>
    <lineage>
        <taxon>Bacteria</taxon>
        <taxon>Bacillati</taxon>
        <taxon>Actinomycetota</taxon>
        <taxon>Actinomycetes</taxon>
        <taxon>Streptosporangiales</taxon>
        <taxon>Nocardiopsidaceae</taxon>
        <taxon>Nocardiopsis</taxon>
    </lineage>
</organism>
<comment type="caution">
    <text evidence="1">The sequence shown here is derived from an EMBL/GenBank/DDBJ whole genome shotgun (WGS) entry which is preliminary data.</text>
</comment>
<dbReference type="Gene3D" id="3.90.420.10">
    <property type="entry name" value="Oxidoreductase, molybdopterin-binding domain"/>
    <property type="match status" value="1"/>
</dbReference>
<gene>
    <name evidence="1" type="ORF">Nans01_00260</name>
</gene>